<evidence type="ECO:0000313" key="3">
    <source>
        <dbReference type="Proteomes" id="UP001164746"/>
    </source>
</evidence>
<sequence length="188" mass="22043">MYCYYSAGFAVRDGHSMMKGMFCRIPLYPFLPQRESEYSTEKLKSKGFFKTLSTDQMKDIVIQKSECVDKLQNEARQMNEAMQFLNDDLKQKTKYKVFQFCEKKASLLVKQTENAANLLFEEFSRSGLQETNKNMPVGKKPLTIDPKQLVEMRGGLQREGSSMEDLQMQRKWKPKIKPDRKQTYIQTM</sequence>
<dbReference type="EMBL" id="CP111014">
    <property type="protein sequence ID" value="WAQ99337.1"/>
    <property type="molecule type" value="Genomic_DNA"/>
</dbReference>
<reference evidence="2" key="1">
    <citation type="submission" date="2022-11" db="EMBL/GenBank/DDBJ databases">
        <title>Centuries of genome instability and evolution in soft-shell clam transmissible cancer (bioRxiv).</title>
        <authorList>
            <person name="Hart S.F.M."/>
            <person name="Yonemitsu M.A."/>
            <person name="Giersch R.M."/>
            <person name="Beal B.F."/>
            <person name="Arriagada G."/>
            <person name="Davis B.W."/>
            <person name="Ostrander E.A."/>
            <person name="Goff S.P."/>
            <person name="Metzger M.J."/>
        </authorList>
    </citation>
    <scope>NUCLEOTIDE SEQUENCE</scope>
    <source>
        <strain evidence="2">MELC-2E11</strain>
        <tissue evidence="2">Siphon/mantle</tissue>
    </source>
</reference>
<keyword evidence="3" id="KW-1185">Reference proteome</keyword>
<evidence type="ECO:0000313" key="2">
    <source>
        <dbReference type="EMBL" id="WAQ99337.1"/>
    </source>
</evidence>
<evidence type="ECO:0000256" key="1">
    <source>
        <dbReference type="SAM" id="MobiDB-lite"/>
    </source>
</evidence>
<proteinExistence type="predicted"/>
<name>A0ABY7DNR5_MYAAR</name>
<gene>
    <name evidence="2" type="ORF">MAR_023710</name>
</gene>
<accession>A0ABY7DNR5</accession>
<protein>
    <submittedName>
        <fullName evidence="2">Uncharacterized protein</fullName>
    </submittedName>
</protein>
<feature type="region of interest" description="Disordered" evidence="1">
    <location>
        <begin position="155"/>
        <end position="188"/>
    </location>
</feature>
<dbReference type="Proteomes" id="UP001164746">
    <property type="component" value="Chromosome 3"/>
</dbReference>
<feature type="non-terminal residue" evidence="2">
    <location>
        <position position="1"/>
    </location>
</feature>
<organism evidence="2 3">
    <name type="scientific">Mya arenaria</name>
    <name type="common">Soft-shell clam</name>
    <dbReference type="NCBI Taxonomy" id="6604"/>
    <lineage>
        <taxon>Eukaryota</taxon>
        <taxon>Metazoa</taxon>
        <taxon>Spiralia</taxon>
        <taxon>Lophotrochozoa</taxon>
        <taxon>Mollusca</taxon>
        <taxon>Bivalvia</taxon>
        <taxon>Autobranchia</taxon>
        <taxon>Heteroconchia</taxon>
        <taxon>Euheterodonta</taxon>
        <taxon>Imparidentia</taxon>
        <taxon>Neoheterodontei</taxon>
        <taxon>Myida</taxon>
        <taxon>Myoidea</taxon>
        <taxon>Myidae</taxon>
        <taxon>Mya</taxon>
    </lineage>
</organism>